<comment type="caution">
    <text evidence="5">The sequence shown here is derived from an EMBL/GenBank/DDBJ whole genome shotgun (WGS) entry which is preliminary data.</text>
</comment>
<dbReference type="InterPro" id="IPR005872">
    <property type="entry name" value="SUI1_arc_bac"/>
</dbReference>
<proteinExistence type="predicted"/>
<evidence type="ECO:0000256" key="2">
    <source>
        <dbReference type="ARBA" id="ARBA00022917"/>
    </source>
</evidence>
<dbReference type="PROSITE" id="PS50296">
    <property type="entry name" value="SUI1"/>
    <property type="match status" value="1"/>
</dbReference>
<dbReference type="RefSeq" id="WP_107035327.1">
    <property type="nucleotide sequence ID" value="NZ_CAOLHR010000022.1"/>
</dbReference>
<dbReference type="InterPro" id="IPR036877">
    <property type="entry name" value="SUI1_dom_sf"/>
</dbReference>
<keyword evidence="6" id="KW-1185">Reference proteome</keyword>
<dbReference type="Pfam" id="PF01253">
    <property type="entry name" value="SUI1"/>
    <property type="match status" value="1"/>
</dbReference>
<protein>
    <submittedName>
        <fullName evidence="5">Translation initiation factor</fullName>
    </submittedName>
</protein>
<dbReference type="GeneID" id="93425479"/>
<evidence type="ECO:0000259" key="4">
    <source>
        <dbReference type="PROSITE" id="PS50296"/>
    </source>
</evidence>
<dbReference type="Gene3D" id="3.30.780.10">
    <property type="entry name" value="SUI1-like domain"/>
    <property type="match status" value="1"/>
</dbReference>
<name>A0A2V1IZT3_9BACT</name>
<reference evidence="6" key="1">
    <citation type="submission" date="2018-02" db="EMBL/GenBank/DDBJ databases">
        <authorList>
            <person name="Clavel T."/>
            <person name="Strowig T."/>
        </authorList>
    </citation>
    <scope>NUCLEOTIDE SEQUENCE [LARGE SCALE GENOMIC DNA]</scope>
    <source>
        <strain evidence="6">DSM 100764</strain>
    </source>
</reference>
<keyword evidence="2" id="KW-0648">Protein biosynthesis</keyword>
<feature type="domain" description="SUI1" evidence="4">
    <location>
        <begin position="50"/>
        <end position="110"/>
    </location>
</feature>
<evidence type="ECO:0000256" key="3">
    <source>
        <dbReference type="SAM" id="MobiDB-lite"/>
    </source>
</evidence>
<dbReference type="EMBL" id="PUBV01000005">
    <property type="protein sequence ID" value="PWB08580.1"/>
    <property type="molecule type" value="Genomic_DNA"/>
</dbReference>
<dbReference type="Proteomes" id="UP000244925">
    <property type="component" value="Unassembled WGS sequence"/>
</dbReference>
<dbReference type="GO" id="GO:0003743">
    <property type="term" value="F:translation initiation factor activity"/>
    <property type="evidence" value="ECO:0007669"/>
    <property type="project" value="UniProtKB-KW"/>
</dbReference>
<accession>A0A2V1IZT3</accession>
<keyword evidence="1" id="KW-0810">Translation regulation</keyword>
<evidence type="ECO:0000313" key="6">
    <source>
        <dbReference type="Proteomes" id="UP000244925"/>
    </source>
</evidence>
<organism evidence="5 6">
    <name type="scientific">Paramuribaculum intestinale</name>
    <dbReference type="NCBI Taxonomy" id="2094151"/>
    <lineage>
        <taxon>Bacteria</taxon>
        <taxon>Pseudomonadati</taxon>
        <taxon>Bacteroidota</taxon>
        <taxon>Bacteroidia</taxon>
        <taxon>Bacteroidales</taxon>
        <taxon>Muribaculaceae</taxon>
        <taxon>Paramuribaculum</taxon>
    </lineage>
</organism>
<gene>
    <name evidence="5" type="ORF">C5O25_03370</name>
</gene>
<dbReference type="InterPro" id="IPR001950">
    <property type="entry name" value="SUI1"/>
</dbReference>
<sequence length="115" mass="12418">MNTDWTDSLAALRATLPGADEPADDGQTAEEASDTSATGNRQLTLCYERKQRRGKPATIITGFDCSDEQLSEIASKIKKRLATGGSARGGEILVQGDRREELRTLLADMGYKVKG</sequence>
<keyword evidence="5" id="KW-0396">Initiation factor</keyword>
<feature type="region of interest" description="Disordered" evidence="3">
    <location>
        <begin position="15"/>
        <end position="40"/>
    </location>
</feature>
<evidence type="ECO:0000313" key="5">
    <source>
        <dbReference type="EMBL" id="PWB08580.1"/>
    </source>
</evidence>
<dbReference type="AlphaFoldDB" id="A0A2V1IZT3"/>
<dbReference type="SUPFAM" id="SSF55159">
    <property type="entry name" value="eIF1-like"/>
    <property type="match status" value="1"/>
</dbReference>
<dbReference type="CDD" id="cd11567">
    <property type="entry name" value="YciH_like"/>
    <property type="match status" value="1"/>
</dbReference>
<dbReference type="GO" id="GO:0006417">
    <property type="term" value="P:regulation of translation"/>
    <property type="evidence" value="ECO:0007669"/>
    <property type="project" value="UniProtKB-KW"/>
</dbReference>
<evidence type="ECO:0000256" key="1">
    <source>
        <dbReference type="ARBA" id="ARBA00022845"/>
    </source>
</evidence>
<feature type="compositionally biased region" description="Acidic residues" evidence="3">
    <location>
        <begin position="21"/>
        <end position="33"/>
    </location>
</feature>